<proteinExistence type="predicted"/>
<keyword evidence="6" id="KW-1185">Reference proteome</keyword>
<dbReference type="AlphaFoldDB" id="K6YDZ2"/>
<dbReference type="EC" id="3.1.4.14" evidence="5"/>
<dbReference type="PANTHER" id="PTHR38764:SF1">
    <property type="entry name" value="ACYL CARRIER PROTEIN PHOSPHODIESTERASE"/>
    <property type="match status" value="1"/>
</dbReference>
<evidence type="ECO:0000256" key="3">
    <source>
        <dbReference type="ARBA" id="ARBA00023098"/>
    </source>
</evidence>
<keyword evidence="3" id="KW-0443">Lipid metabolism</keyword>
<evidence type="ECO:0000256" key="2">
    <source>
        <dbReference type="ARBA" id="ARBA00022801"/>
    </source>
</evidence>
<evidence type="ECO:0000256" key="4">
    <source>
        <dbReference type="ARBA" id="ARBA00023160"/>
    </source>
</evidence>
<dbReference type="EMBL" id="BAEN01000068">
    <property type="protein sequence ID" value="GAC16372.1"/>
    <property type="molecule type" value="Genomic_DNA"/>
</dbReference>
<dbReference type="PANTHER" id="PTHR38764">
    <property type="entry name" value="ACYL CARRIER PROTEIN PHOSPHODIESTERASE"/>
    <property type="match status" value="1"/>
</dbReference>
<dbReference type="eggNOG" id="COG3124">
    <property type="taxonomic scope" value="Bacteria"/>
</dbReference>
<protein>
    <submittedName>
        <fullName evidence="5">Acyl carrier protein phosphodiesterase</fullName>
        <ecNumber evidence="5">3.1.4.14</ecNumber>
    </submittedName>
</protein>
<gene>
    <name evidence="5" type="primary">acpH</name>
    <name evidence="5" type="ORF">GLIP_3761</name>
</gene>
<comment type="caution">
    <text evidence="5">The sequence shown here is derived from an EMBL/GenBank/DDBJ whole genome shotgun (WGS) entry which is preliminary data.</text>
</comment>
<keyword evidence="4" id="KW-0276">Fatty acid metabolism</keyword>
<sequence>MNYLSHIHLAHISETSLLGNFLGDFVKGSHLQHLPADIRHGVRLHRKIDAFTDSHAIVKSIRATFPSELRRMSGVLIDIYFDHLLSVHWQLYTQQSKQAVLDNFYRQLRMETVQIDGRFEQVRGGLLKHRWLTTYETRKNCLNAFLQIEKRLNMRIIFAEKGYHFVNHNHQVIEQGFLAFYPELIKFVQSDYLK</sequence>
<keyword evidence="2 5" id="KW-0378">Hydrolase</keyword>
<dbReference type="Proteomes" id="UP000006334">
    <property type="component" value="Unassembled WGS sequence"/>
</dbReference>
<reference evidence="5 6" key="1">
    <citation type="journal article" date="2017" name="Antonie Van Leeuwenhoek">
        <title>Rhizobium rhizosphaerae sp. nov., a novel species isolated from rice rhizosphere.</title>
        <authorList>
            <person name="Zhao J.J."/>
            <person name="Zhang J."/>
            <person name="Zhang R.J."/>
            <person name="Zhang C.W."/>
            <person name="Yin H.Q."/>
            <person name="Zhang X.X."/>
        </authorList>
    </citation>
    <scope>NUCLEOTIDE SEQUENCE [LARGE SCALE GENOMIC DNA]</scope>
    <source>
        <strain evidence="5 6">E3</strain>
    </source>
</reference>
<keyword evidence="1" id="KW-0444">Lipid biosynthesis</keyword>
<keyword evidence="4" id="KW-0275">Fatty acid biosynthesis</keyword>
<evidence type="ECO:0000313" key="6">
    <source>
        <dbReference type="Proteomes" id="UP000006334"/>
    </source>
</evidence>
<organism evidence="5 6">
    <name type="scientific">Aliiglaciecola lipolytica E3</name>
    <dbReference type="NCBI Taxonomy" id="1127673"/>
    <lineage>
        <taxon>Bacteria</taxon>
        <taxon>Pseudomonadati</taxon>
        <taxon>Pseudomonadota</taxon>
        <taxon>Gammaproteobacteria</taxon>
        <taxon>Alteromonadales</taxon>
        <taxon>Alteromonadaceae</taxon>
        <taxon>Aliiglaciecola</taxon>
    </lineage>
</organism>
<evidence type="ECO:0000313" key="5">
    <source>
        <dbReference type="EMBL" id="GAC16372.1"/>
    </source>
</evidence>
<accession>K6YDZ2</accession>
<dbReference type="InterPro" id="IPR007431">
    <property type="entry name" value="ACP_PD"/>
</dbReference>
<name>K6YDZ2_9ALTE</name>
<dbReference type="GO" id="GO:0008770">
    <property type="term" value="F:[acyl-carrier-protein] phosphodiesterase activity"/>
    <property type="evidence" value="ECO:0007669"/>
    <property type="project" value="UniProtKB-EC"/>
</dbReference>
<dbReference type="PIRSF" id="PIRSF011489">
    <property type="entry name" value="DUF479"/>
    <property type="match status" value="1"/>
</dbReference>
<evidence type="ECO:0000256" key="1">
    <source>
        <dbReference type="ARBA" id="ARBA00022516"/>
    </source>
</evidence>
<dbReference type="GO" id="GO:0006633">
    <property type="term" value="P:fatty acid biosynthetic process"/>
    <property type="evidence" value="ECO:0007669"/>
    <property type="project" value="UniProtKB-KW"/>
</dbReference>
<dbReference type="OrthoDB" id="8442777at2"/>
<dbReference type="Pfam" id="PF04336">
    <property type="entry name" value="ACP_PD"/>
    <property type="match status" value="1"/>
</dbReference>
<dbReference type="STRING" id="1127673.GLIP_3761"/>